<dbReference type="PANTHER" id="PTHR42847:SF4">
    <property type="entry name" value="ALKANESULFONATE MONOOXYGENASE-RELATED"/>
    <property type="match status" value="1"/>
</dbReference>
<proteinExistence type="predicted"/>
<sequence>MTTSADTPLTAREQIRKGNKFKLGLFGHNVSNGLSFTTAPTSYEITWPHTSAISRAADQAGIEFLIPVARWRGMGGNTDPFSESFETMTWAAGIAAETSHITVVSTLHLTLAHPVMAAKQCATIDHIAKGRYAFNAVMGWFAPDMVMFGQEMMDHDDRYRYGAEWMGLVKRIWTSKEPFDFDGEFFQLREVQSLPKPFQGPYPPILNAGGSPAGVDFAAREADYNFAIVNDLESGAQHVERAKKLARETYDREISPLTDGFLVCRETEKEARAVVDQMLEMADRPAAENFLREFGIGSGSLSEEMRELVDRGIVGLGGPQFIGTPDQVAEQLKEIHDIGVEGVVLGMLDYLEELPYFVEQVLPRLEEMGLREPFTP</sequence>
<accession>A0ABS6V1W4</accession>
<reference evidence="2 3" key="1">
    <citation type="submission" date="2020-11" db="EMBL/GenBank/DDBJ databases">
        <title>Pseudonocardia abyssalis sp. nov. and Pseudonocardia oceani sp. nov., description and phylogenomic analysis of two novel actinomycetes isolated from the deep Southern Ocean.</title>
        <authorList>
            <person name="Parra J."/>
        </authorList>
    </citation>
    <scope>NUCLEOTIDE SEQUENCE [LARGE SCALE GENOMIC DNA]</scope>
    <source>
        <strain evidence="2 3">KRD-168</strain>
    </source>
</reference>
<dbReference type="PANTHER" id="PTHR42847">
    <property type="entry name" value="ALKANESULFONATE MONOOXYGENASE"/>
    <property type="match status" value="1"/>
</dbReference>
<keyword evidence="3" id="KW-1185">Reference proteome</keyword>
<name>A0ABS6V1W4_9PSEU</name>
<evidence type="ECO:0000313" key="2">
    <source>
        <dbReference type="EMBL" id="MBW0138499.1"/>
    </source>
</evidence>
<dbReference type="Pfam" id="PF00296">
    <property type="entry name" value="Bac_luciferase"/>
    <property type="match status" value="1"/>
</dbReference>
<dbReference type="InterPro" id="IPR011251">
    <property type="entry name" value="Luciferase-like_dom"/>
</dbReference>
<feature type="domain" description="Luciferase-like" evidence="1">
    <location>
        <begin position="40"/>
        <end position="341"/>
    </location>
</feature>
<protein>
    <submittedName>
        <fullName evidence="2">LLM class flavin-dependent oxidoreductase</fullName>
    </submittedName>
</protein>
<organism evidence="2 3">
    <name type="scientific">Pseudonocardia abyssalis</name>
    <dbReference type="NCBI Taxonomy" id="2792008"/>
    <lineage>
        <taxon>Bacteria</taxon>
        <taxon>Bacillati</taxon>
        <taxon>Actinomycetota</taxon>
        <taxon>Actinomycetes</taxon>
        <taxon>Pseudonocardiales</taxon>
        <taxon>Pseudonocardiaceae</taxon>
        <taxon>Pseudonocardia</taxon>
    </lineage>
</organism>
<dbReference type="Proteomes" id="UP000694287">
    <property type="component" value="Unassembled WGS sequence"/>
</dbReference>
<comment type="caution">
    <text evidence="2">The sequence shown here is derived from an EMBL/GenBank/DDBJ whole genome shotgun (WGS) entry which is preliminary data.</text>
</comment>
<gene>
    <name evidence="2" type="ORF">I4I81_30165</name>
</gene>
<dbReference type="InterPro" id="IPR050172">
    <property type="entry name" value="SsuD_RutA_monooxygenase"/>
</dbReference>
<dbReference type="CDD" id="cd01094">
    <property type="entry name" value="Alkanesulfonate_monoxygenase"/>
    <property type="match status" value="1"/>
</dbReference>
<dbReference type="EMBL" id="JADQDK010000001">
    <property type="protein sequence ID" value="MBW0138499.1"/>
    <property type="molecule type" value="Genomic_DNA"/>
</dbReference>
<dbReference type="RefSeq" id="WP_218601181.1">
    <property type="nucleotide sequence ID" value="NZ_JADQDJ010000013.1"/>
</dbReference>
<evidence type="ECO:0000259" key="1">
    <source>
        <dbReference type="Pfam" id="PF00296"/>
    </source>
</evidence>
<evidence type="ECO:0000313" key="3">
    <source>
        <dbReference type="Proteomes" id="UP000694287"/>
    </source>
</evidence>